<feature type="domain" description="Xylanolytic transcriptional activator regulatory" evidence="3">
    <location>
        <begin position="202"/>
        <end position="277"/>
    </location>
</feature>
<reference evidence="4" key="1">
    <citation type="submission" date="2023-06" db="EMBL/GenBank/DDBJ databases">
        <title>Multi-omics analyses reveal the molecular pathogenesis toolkit of Lasiodiplodia hormozganensis, a cross-kingdom pathogen.</title>
        <authorList>
            <person name="Felix C."/>
            <person name="Meneses R."/>
            <person name="Goncalves M.F.M."/>
            <person name="Tilleman L."/>
            <person name="Duarte A.S."/>
            <person name="Jorrin-Novo J.V."/>
            <person name="Van De Peer Y."/>
            <person name="Deforce D."/>
            <person name="Van Nieuwerburgh F."/>
            <person name="Esteves A.C."/>
            <person name="Alves A."/>
        </authorList>
    </citation>
    <scope>NUCLEOTIDE SEQUENCE</scope>
    <source>
        <strain evidence="4">CBS 339.90</strain>
    </source>
</reference>
<proteinExistence type="predicted"/>
<dbReference type="CDD" id="cd12148">
    <property type="entry name" value="fungal_TF_MHR"/>
    <property type="match status" value="1"/>
</dbReference>
<evidence type="ECO:0000313" key="5">
    <source>
        <dbReference type="Proteomes" id="UP001175001"/>
    </source>
</evidence>
<evidence type="ECO:0000259" key="3">
    <source>
        <dbReference type="SMART" id="SM00906"/>
    </source>
</evidence>
<evidence type="ECO:0000256" key="2">
    <source>
        <dbReference type="SAM" id="MobiDB-lite"/>
    </source>
</evidence>
<dbReference type="Proteomes" id="UP001175001">
    <property type="component" value="Unassembled WGS sequence"/>
</dbReference>
<dbReference type="GO" id="GO:0006351">
    <property type="term" value="P:DNA-templated transcription"/>
    <property type="evidence" value="ECO:0007669"/>
    <property type="project" value="InterPro"/>
</dbReference>
<gene>
    <name evidence="4" type="ORF">DIS24_g7912</name>
</gene>
<dbReference type="SMART" id="SM00906">
    <property type="entry name" value="Fungal_trans"/>
    <property type="match status" value="1"/>
</dbReference>
<dbReference type="PANTHER" id="PTHR46910">
    <property type="entry name" value="TRANSCRIPTION FACTOR PDR1"/>
    <property type="match status" value="1"/>
</dbReference>
<comment type="caution">
    <text evidence="4">The sequence shown here is derived from an EMBL/GenBank/DDBJ whole genome shotgun (WGS) entry which is preliminary data.</text>
</comment>
<name>A0AA40CQD7_9PEZI</name>
<dbReference type="EMBL" id="JAUJDW010000052">
    <property type="protein sequence ID" value="KAK0647270.1"/>
    <property type="molecule type" value="Genomic_DNA"/>
</dbReference>
<keyword evidence="1" id="KW-0539">Nucleus</keyword>
<feature type="region of interest" description="Disordered" evidence="2">
    <location>
        <begin position="494"/>
        <end position="559"/>
    </location>
</feature>
<keyword evidence="5" id="KW-1185">Reference proteome</keyword>
<dbReference type="GO" id="GO:0003700">
    <property type="term" value="F:DNA-binding transcription factor activity"/>
    <property type="evidence" value="ECO:0007669"/>
    <property type="project" value="InterPro"/>
</dbReference>
<accession>A0AA40CQD7</accession>
<organism evidence="4 5">
    <name type="scientific">Lasiodiplodia hormozganensis</name>
    <dbReference type="NCBI Taxonomy" id="869390"/>
    <lineage>
        <taxon>Eukaryota</taxon>
        <taxon>Fungi</taxon>
        <taxon>Dikarya</taxon>
        <taxon>Ascomycota</taxon>
        <taxon>Pezizomycotina</taxon>
        <taxon>Dothideomycetes</taxon>
        <taxon>Dothideomycetes incertae sedis</taxon>
        <taxon>Botryosphaeriales</taxon>
        <taxon>Botryosphaeriaceae</taxon>
        <taxon>Lasiodiplodia</taxon>
    </lineage>
</organism>
<feature type="region of interest" description="Disordered" evidence="2">
    <location>
        <begin position="1"/>
        <end position="24"/>
    </location>
</feature>
<dbReference type="Pfam" id="PF04082">
    <property type="entry name" value="Fungal_trans"/>
    <property type="match status" value="1"/>
</dbReference>
<sequence>MRAGNTRDGGADRSRGPSSSISILSPDGLQWLESRTSDASLRHRLEQPLRGGGSWAKWTHPLLQSLWPANTSTALPPWDEALALVTEFFDNYNTVVPIFHPPTFMALLGRQYQPGGAATTSNATHDDPAWTAALNAVLALSQCRRAEQQPQNRALADRAWAYAKNALEVLLALLMRSTSLLSVQALLALASFFRGTPNPQPFFFLTAAAVRLSHSAGLHRAPADHLAALTPADREQRLRVFWIALVLDAGASFRTGRPCTHSVDDIGVPLPAAAPTDNLGIVLDCRGVAVLSYLRAQARFAVLEGRVYGRIFAACAAAKDTEVLDSDVRELGRELEEWSGMVPGGTTDCSGRLEDEWGSQWLHVAGLLLAYHSCVITVHSATWQRHFSSLRSRRCGGARDVAAASSAASFPGAEVCLSAAHEMAHRPVQAMMLFFVCILQQPDDADAEMHLQAIHDAVAFMARAMINQEDSFVQPMVTVGHELIRIARAATLKGKVRPDADQPDGSGAQPSPSTDDVQLSAVSGLGPGIHEGLLPSTRSRMGGVVQGAAGPTSTPAEQPMSGLGFPDPWGVDSGFAGIDQLSDIPLPFTWNWQDLSTSLLEDFDLF</sequence>
<feature type="compositionally biased region" description="Polar residues" evidence="2">
    <location>
        <begin position="508"/>
        <end position="521"/>
    </location>
</feature>
<protein>
    <recommendedName>
        <fullName evidence="3">Xylanolytic transcriptional activator regulatory domain-containing protein</fullName>
    </recommendedName>
</protein>
<dbReference type="GO" id="GO:0003677">
    <property type="term" value="F:DNA binding"/>
    <property type="evidence" value="ECO:0007669"/>
    <property type="project" value="InterPro"/>
</dbReference>
<evidence type="ECO:0000313" key="4">
    <source>
        <dbReference type="EMBL" id="KAK0647270.1"/>
    </source>
</evidence>
<dbReference type="PANTHER" id="PTHR46910:SF25">
    <property type="entry name" value="ABC-TRANSPORTER-REGULATING TRANSCRIPTION FACTOR"/>
    <property type="match status" value="1"/>
</dbReference>
<evidence type="ECO:0000256" key="1">
    <source>
        <dbReference type="ARBA" id="ARBA00023242"/>
    </source>
</evidence>
<dbReference type="InterPro" id="IPR050987">
    <property type="entry name" value="AtrR-like"/>
</dbReference>
<dbReference type="GO" id="GO:0008270">
    <property type="term" value="F:zinc ion binding"/>
    <property type="evidence" value="ECO:0007669"/>
    <property type="project" value="InterPro"/>
</dbReference>
<dbReference type="AlphaFoldDB" id="A0AA40CQD7"/>
<dbReference type="InterPro" id="IPR007219">
    <property type="entry name" value="XnlR_reg_dom"/>
</dbReference>